<dbReference type="FunFam" id="3.40.50.300:FF:000326">
    <property type="entry name" value="P-loop containing nucleoside triphosphate hydrolase"/>
    <property type="match status" value="1"/>
</dbReference>
<keyword evidence="4" id="KW-0067">ATP-binding</keyword>
<keyword evidence="2 8" id="KW-0378">Hydrolase</keyword>
<dbReference type="GO" id="GO:0016787">
    <property type="term" value="F:hydrolase activity"/>
    <property type="evidence" value="ECO:0007669"/>
    <property type="project" value="UniProtKB-KW"/>
</dbReference>
<feature type="domain" description="DNA2/NAM7 helicase helicase" evidence="5">
    <location>
        <begin position="248"/>
        <end position="365"/>
    </location>
</feature>
<evidence type="ECO:0000256" key="2">
    <source>
        <dbReference type="ARBA" id="ARBA00022801"/>
    </source>
</evidence>
<dbReference type="SUPFAM" id="SSF52540">
    <property type="entry name" value="P-loop containing nucleoside triphosphate hydrolases"/>
    <property type="match status" value="1"/>
</dbReference>
<dbReference type="Gramene" id="rna32253">
    <property type="protein sequence ID" value="RHN56799.1"/>
    <property type="gene ID" value="gene32253"/>
</dbReference>
<evidence type="ECO:0000259" key="5">
    <source>
        <dbReference type="Pfam" id="PF13086"/>
    </source>
</evidence>
<evidence type="ECO:0000256" key="4">
    <source>
        <dbReference type="ARBA" id="ARBA00022840"/>
    </source>
</evidence>
<dbReference type="Proteomes" id="UP000265566">
    <property type="component" value="Chromosome 5"/>
</dbReference>
<proteinExistence type="predicted"/>
<protein>
    <submittedName>
        <fullName evidence="8">Putative P-loop containing nucleoside triphosphate hydrolase</fullName>
    </submittedName>
</protein>
<comment type="caution">
    <text evidence="8">The sequence shown here is derived from an EMBL/GenBank/DDBJ whole genome shotgun (WGS) entry which is preliminary data.</text>
</comment>
<reference evidence="9" key="1">
    <citation type="journal article" date="2018" name="Nat. Plants">
        <title>Whole-genome landscape of Medicago truncatula symbiotic genes.</title>
        <authorList>
            <person name="Pecrix Y."/>
            <person name="Staton S.E."/>
            <person name="Sallet E."/>
            <person name="Lelandais-Briere C."/>
            <person name="Moreau S."/>
            <person name="Carrere S."/>
            <person name="Blein T."/>
            <person name="Jardinaud M.F."/>
            <person name="Latrasse D."/>
            <person name="Zouine M."/>
            <person name="Zahm M."/>
            <person name="Kreplak J."/>
            <person name="Mayjonade B."/>
            <person name="Satge C."/>
            <person name="Perez M."/>
            <person name="Cauet S."/>
            <person name="Marande W."/>
            <person name="Chantry-Darmon C."/>
            <person name="Lopez-Roques C."/>
            <person name="Bouchez O."/>
            <person name="Berard A."/>
            <person name="Debelle F."/>
            <person name="Munos S."/>
            <person name="Bendahmane A."/>
            <person name="Berges H."/>
            <person name="Niebel A."/>
            <person name="Buitink J."/>
            <person name="Frugier F."/>
            <person name="Benhamed M."/>
            <person name="Crespi M."/>
            <person name="Gouzy J."/>
            <person name="Gamas P."/>
        </authorList>
    </citation>
    <scope>NUCLEOTIDE SEQUENCE [LARGE SCALE GENOMIC DNA]</scope>
    <source>
        <strain evidence="9">cv. Jemalong A17</strain>
    </source>
</reference>
<dbReference type="InterPro" id="IPR045529">
    <property type="entry name" value="DUF6469"/>
</dbReference>
<dbReference type="GO" id="GO:0004386">
    <property type="term" value="F:helicase activity"/>
    <property type="evidence" value="ECO:0007669"/>
    <property type="project" value="UniProtKB-KW"/>
</dbReference>
<evidence type="ECO:0000259" key="6">
    <source>
        <dbReference type="Pfam" id="PF13087"/>
    </source>
</evidence>
<dbReference type="AlphaFoldDB" id="A0A396HTZ4"/>
<evidence type="ECO:0000256" key="1">
    <source>
        <dbReference type="ARBA" id="ARBA00022741"/>
    </source>
</evidence>
<dbReference type="PANTHER" id="PTHR10887">
    <property type="entry name" value="DNA2/NAM7 HELICASE FAMILY"/>
    <property type="match status" value="1"/>
</dbReference>
<sequence length="929" mass="106560">MEKRCSNKMEECLHRASLISVVFSWTLDDLLNETLFKYQVPKIPKTFLSTNDYTNSFFPALIEETHSDLYSSLMSVPKASFCEIRTMEISKVFNPPYDLFYKITLKNITDEVYGVGKYEPEVGDLIAFTNIRPRSVDDLSRIKRYCHIAYIHGSKDEFTDEIPILLSYEFDLKRNKAQKLYAVCLINMTTNVRIWKALNSEMEGSDMNIIQKVLQPYSRMEQNCQTCLSGVNLGRSNSRVKTIIKAQNLNESQKDAILSCLHMKKCHHNDPIKLIWGPPGTGKTKTVASMLFCLLKLRIRTLTCAPTNTAVLAVVSRLHSIAKDSLEHGSYGLGDILLFGNSKRMKIESYKGLGEVFLDNRVDDLLYCFSPMTGWKNCLESMISLLKDPEEQYALYLNSKHNENVMSLEEFAVGNYSHVKPAYLSYKKRCKYHCLLTLEEFVKKKYGYIVEQYDIYQDDKKVSVGMSMEQFFKQKFCCFGGKLKSLMKTLCTHLPTSFVSLKVAMKIFRVLELLKSLEVSLSQSKQKQSLNDHFGVGQRIFSWFGWLSFEKEEFLHTLCFLCETIKLPKLTSKYGISQFCLKNACLLFCTASSSSKLYTEGMKRVEFLVIDEAAQLKECESAIPLQLHGLKRCILIGDERQLPAMVKSKIADRAEFGRSLFERLVLLGYKKHMLDVQYRMHPSISMFPSKEFYDGQLSDANIVREISYNKRFLEGKMYGSYSFINISKGKEQCNHDHSLKNVIEAAAISEIIGRLKKEFVRARNKVSIGIISPYKAQVHEIQEKVKQYMVSDPNFSVSVRSVDGFQGGEEDIIIISTVRSNLSGKVGFLSNRQRANVAITRARYCLWIVGNATTLVNSNSVWRKVVVDAKERDCFHNTDEDKKLDQVIEDACFEFELLDESASAFNKLSIRDMSETSTFSRKPLKLWRR</sequence>
<accession>A0A396HTZ4</accession>
<dbReference type="GO" id="GO:0005694">
    <property type="term" value="C:chromosome"/>
    <property type="evidence" value="ECO:0007669"/>
    <property type="project" value="UniProtKB-ARBA"/>
</dbReference>
<dbReference type="InterPro" id="IPR047187">
    <property type="entry name" value="SF1_C_Upf1"/>
</dbReference>
<dbReference type="GO" id="GO:0005524">
    <property type="term" value="F:ATP binding"/>
    <property type="evidence" value="ECO:0007669"/>
    <property type="project" value="UniProtKB-KW"/>
</dbReference>
<evidence type="ECO:0000313" key="9">
    <source>
        <dbReference type="Proteomes" id="UP000265566"/>
    </source>
</evidence>
<dbReference type="InterPro" id="IPR041679">
    <property type="entry name" value="DNA2/NAM7-like_C"/>
</dbReference>
<evidence type="ECO:0000313" key="8">
    <source>
        <dbReference type="EMBL" id="RHN56799.1"/>
    </source>
</evidence>
<gene>
    <name evidence="8" type="ORF">MtrunA17_Chr5g0433371</name>
</gene>
<name>A0A396HTZ4_MEDTR</name>
<evidence type="ECO:0000256" key="3">
    <source>
        <dbReference type="ARBA" id="ARBA00022806"/>
    </source>
</evidence>
<dbReference type="Pfam" id="PF20073">
    <property type="entry name" value="DUF6469"/>
    <property type="match status" value="1"/>
</dbReference>
<feature type="domain" description="DNA2/NAM7 helicase helicase" evidence="5">
    <location>
        <begin position="576"/>
        <end position="649"/>
    </location>
</feature>
<evidence type="ECO:0000259" key="7">
    <source>
        <dbReference type="Pfam" id="PF20073"/>
    </source>
</evidence>
<dbReference type="PANTHER" id="PTHR10887:SF522">
    <property type="entry name" value="P-LOOP CONTAINING NUCLEOSIDE TRIPHOSPHATE HYDROLASES SUPERFAMILY PROTEIN"/>
    <property type="match status" value="1"/>
</dbReference>
<dbReference type="InterPro" id="IPR045055">
    <property type="entry name" value="DNA2/NAM7-like"/>
</dbReference>
<dbReference type="EMBL" id="PSQE01000005">
    <property type="protein sequence ID" value="RHN56799.1"/>
    <property type="molecule type" value="Genomic_DNA"/>
</dbReference>
<dbReference type="Gene3D" id="3.40.50.300">
    <property type="entry name" value="P-loop containing nucleotide triphosphate hydrolases"/>
    <property type="match status" value="3"/>
</dbReference>
<keyword evidence="3" id="KW-0347">Helicase</keyword>
<dbReference type="Pfam" id="PF13087">
    <property type="entry name" value="AAA_12"/>
    <property type="match status" value="1"/>
</dbReference>
<dbReference type="CDD" id="cd18808">
    <property type="entry name" value="SF1_C_Upf1"/>
    <property type="match status" value="1"/>
</dbReference>
<organism evidence="8 9">
    <name type="scientific">Medicago truncatula</name>
    <name type="common">Barrel medic</name>
    <name type="synonym">Medicago tribuloides</name>
    <dbReference type="NCBI Taxonomy" id="3880"/>
    <lineage>
        <taxon>Eukaryota</taxon>
        <taxon>Viridiplantae</taxon>
        <taxon>Streptophyta</taxon>
        <taxon>Embryophyta</taxon>
        <taxon>Tracheophyta</taxon>
        <taxon>Spermatophyta</taxon>
        <taxon>Magnoliopsida</taxon>
        <taxon>eudicotyledons</taxon>
        <taxon>Gunneridae</taxon>
        <taxon>Pentapetalae</taxon>
        <taxon>rosids</taxon>
        <taxon>fabids</taxon>
        <taxon>Fabales</taxon>
        <taxon>Fabaceae</taxon>
        <taxon>Papilionoideae</taxon>
        <taxon>50 kb inversion clade</taxon>
        <taxon>NPAAA clade</taxon>
        <taxon>Hologalegina</taxon>
        <taxon>IRL clade</taxon>
        <taxon>Trifolieae</taxon>
        <taxon>Medicago</taxon>
    </lineage>
</organism>
<dbReference type="Pfam" id="PF13086">
    <property type="entry name" value="AAA_11"/>
    <property type="match status" value="2"/>
</dbReference>
<keyword evidence="1" id="KW-0547">Nucleotide-binding</keyword>
<dbReference type="InterPro" id="IPR027417">
    <property type="entry name" value="P-loop_NTPase"/>
</dbReference>
<feature type="domain" description="DNA2/NAM7 helicase-like C-terminal" evidence="6">
    <location>
        <begin position="657"/>
        <end position="852"/>
    </location>
</feature>
<feature type="domain" description="DUF6469" evidence="7">
    <location>
        <begin position="116"/>
        <end position="199"/>
    </location>
</feature>
<dbReference type="InterPro" id="IPR041677">
    <property type="entry name" value="DNA2/NAM7_AAA_11"/>
</dbReference>
<dbReference type="OrthoDB" id="6513042at2759"/>